<dbReference type="InterPro" id="IPR005801">
    <property type="entry name" value="ADC_synthase"/>
</dbReference>
<keyword evidence="8" id="KW-1185">Reference proteome</keyword>
<evidence type="ECO:0000256" key="4">
    <source>
        <dbReference type="ARBA" id="ARBA00023235"/>
    </source>
</evidence>
<gene>
    <name evidence="7" type="ORF">DN53_14225</name>
</gene>
<dbReference type="EC" id="5.4.4.2" evidence="3"/>
<feature type="domain" description="Chorismate-utilising enzyme C-terminal" evidence="6">
    <location>
        <begin position="88"/>
        <end position="333"/>
    </location>
</feature>
<dbReference type="Pfam" id="PF00425">
    <property type="entry name" value="Chorismate_bind"/>
    <property type="match status" value="1"/>
</dbReference>
<evidence type="ECO:0000313" key="7">
    <source>
        <dbReference type="EMBL" id="RYC51352.1"/>
    </source>
</evidence>
<dbReference type="AlphaFoldDB" id="A0A444VKT9"/>
<evidence type="ECO:0000259" key="6">
    <source>
        <dbReference type="Pfam" id="PF00425"/>
    </source>
</evidence>
<comment type="caution">
    <text evidence="7">The sequence shown here is derived from an EMBL/GenBank/DDBJ whole genome shotgun (WGS) entry which is preliminary data.</text>
</comment>
<keyword evidence="4" id="KW-0413">Isomerase</keyword>
<dbReference type="NCBIfam" id="TIGR00543">
    <property type="entry name" value="isochor_syn"/>
    <property type="match status" value="1"/>
</dbReference>
<dbReference type="PANTHER" id="PTHR42839:SF2">
    <property type="entry name" value="ISOCHORISMATE SYNTHASE ENTC"/>
    <property type="match status" value="1"/>
</dbReference>
<evidence type="ECO:0000256" key="1">
    <source>
        <dbReference type="ARBA" id="ARBA00000799"/>
    </source>
</evidence>
<evidence type="ECO:0000256" key="5">
    <source>
        <dbReference type="ARBA" id="ARBA00041564"/>
    </source>
</evidence>
<dbReference type="Gene3D" id="3.60.120.10">
    <property type="entry name" value="Anthranilate synthase"/>
    <property type="match status" value="1"/>
</dbReference>
<dbReference type="GO" id="GO:0008909">
    <property type="term" value="F:isochorismate synthase activity"/>
    <property type="evidence" value="ECO:0007669"/>
    <property type="project" value="UniProtKB-EC"/>
</dbReference>
<name>A0A444VKT9_9FLAO</name>
<dbReference type="Proteomes" id="UP000290261">
    <property type="component" value="Unassembled WGS sequence"/>
</dbReference>
<organism evidence="7 8">
    <name type="scientific">Flagellimonas olearia</name>
    <dbReference type="NCBI Taxonomy" id="552546"/>
    <lineage>
        <taxon>Bacteria</taxon>
        <taxon>Pseudomonadati</taxon>
        <taxon>Bacteroidota</taxon>
        <taxon>Flavobacteriia</taxon>
        <taxon>Flavobacteriales</taxon>
        <taxon>Flavobacteriaceae</taxon>
        <taxon>Flagellimonas</taxon>
    </lineage>
</organism>
<evidence type="ECO:0000256" key="3">
    <source>
        <dbReference type="ARBA" id="ARBA00012824"/>
    </source>
</evidence>
<reference evidence="7 8" key="1">
    <citation type="submission" date="2014-04" db="EMBL/GenBank/DDBJ databases">
        <title>Whole genome of Muricauda olearia.</title>
        <authorList>
            <person name="Zhang X.-H."/>
            <person name="Tang K."/>
        </authorList>
    </citation>
    <scope>NUCLEOTIDE SEQUENCE [LARGE SCALE GENOMIC DNA]</scope>
    <source>
        <strain evidence="7 8">Th120</strain>
    </source>
</reference>
<proteinExistence type="inferred from homology"/>
<comment type="similarity">
    <text evidence="2">Belongs to the isochorismate synthase family.</text>
</comment>
<dbReference type="InterPro" id="IPR004561">
    <property type="entry name" value="IsoChor_synthase"/>
</dbReference>
<evidence type="ECO:0000256" key="2">
    <source>
        <dbReference type="ARBA" id="ARBA00005297"/>
    </source>
</evidence>
<dbReference type="PANTHER" id="PTHR42839">
    <property type="entry name" value="ISOCHORISMATE SYNTHASE ENTC"/>
    <property type="match status" value="1"/>
</dbReference>
<dbReference type="SUPFAM" id="SSF56322">
    <property type="entry name" value="ADC synthase"/>
    <property type="match status" value="1"/>
</dbReference>
<protein>
    <recommendedName>
        <fullName evidence="3">isochorismate synthase</fullName>
        <ecNumber evidence="3">5.4.4.2</ecNumber>
    </recommendedName>
    <alternativeName>
        <fullName evidence="5">Isochorismate mutase</fullName>
    </alternativeName>
</protein>
<dbReference type="InterPro" id="IPR015890">
    <property type="entry name" value="Chorismate_C"/>
</dbReference>
<accession>A0A444VKT9</accession>
<evidence type="ECO:0000313" key="8">
    <source>
        <dbReference type="Proteomes" id="UP000290261"/>
    </source>
</evidence>
<comment type="catalytic activity">
    <reaction evidence="1">
        <text>chorismate = isochorismate</text>
        <dbReference type="Rhea" id="RHEA:18985"/>
        <dbReference type="ChEBI" id="CHEBI:29748"/>
        <dbReference type="ChEBI" id="CHEBI:29780"/>
        <dbReference type="EC" id="5.4.4.2"/>
    </reaction>
</comment>
<sequence length="341" mass="38200">MEKVGLCFQKGLPFCIYRKPKEEQITAVFQADDRLHPVVDFTESGFVFAPFRLEDGAVLLKPDQIYLCKHTSSVHAKAEEVLVTEAGKQAHLDLVQKGIQEIAVGRLGKVVLSRKLEKETEKPITEIFDKLLQSYPNAFCYLFFHPKVGTWCGATPETLVQIQNKTMRTMSLAATLPFVQGETPNWGQKELEEQQMVSDYIKERLTPSMETLDVAAAKSVRAGNLWHLRSEIKGVLSQESSVKEIISLLHPTPAVCGIPTQAARTFILENEGYQRTYYTGFLGELNLNAKAEVSLFVNLRCMELQGSTASIFVGGGITQASDPEREWIETQNKSRTMLNIL</sequence>
<dbReference type="EMBL" id="JJMP01000006">
    <property type="protein sequence ID" value="RYC51352.1"/>
    <property type="molecule type" value="Genomic_DNA"/>
</dbReference>